<name>A0A7W9BG28_9SPHN</name>
<reference evidence="1 2" key="1">
    <citation type="submission" date="2020-08" db="EMBL/GenBank/DDBJ databases">
        <title>Genomic Encyclopedia of Type Strains, Phase IV (KMG-IV): sequencing the most valuable type-strain genomes for metagenomic binning, comparative biology and taxonomic classification.</title>
        <authorList>
            <person name="Goeker M."/>
        </authorList>
    </citation>
    <scope>NUCLEOTIDE SEQUENCE [LARGE SCALE GENOMIC DNA]</scope>
    <source>
        <strain evidence="1 2">DSM 100044</strain>
    </source>
</reference>
<accession>A0A7W9BG28</accession>
<protein>
    <submittedName>
        <fullName evidence="1">Uncharacterized protein</fullName>
    </submittedName>
</protein>
<gene>
    <name evidence="1" type="ORF">FHS94_003421</name>
</gene>
<evidence type="ECO:0000313" key="2">
    <source>
        <dbReference type="Proteomes" id="UP000546200"/>
    </source>
</evidence>
<sequence>MIIIDAPVLLGLAALLTSISGLVWACRRHP</sequence>
<organism evidence="1 2">
    <name type="scientific">Sphingomonas aerophila</name>
    <dbReference type="NCBI Taxonomy" id="1344948"/>
    <lineage>
        <taxon>Bacteria</taxon>
        <taxon>Pseudomonadati</taxon>
        <taxon>Pseudomonadota</taxon>
        <taxon>Alphaproteobacteria</taxon>
        <taxon>Sphingomonadales</taxon>
        <taxon>Sphingomonadaceae</taxon>
        <taxon>Sphingomonas</taxon>
    </lineage>
</organism>
<dbReference type="EMBL" id="JACIJK010000012">
    <property type="protein sequence ID" value="MBB5716551.1"/>
    <property type="molecule type" value="Genomic_DNA"/>
</dbReference>
<evidence type="ECO:0000313" key="1">
    <source>
        <dbReference type="EMBL" id="MBB5716551.1"/>
    </source>
</evidence>
<proteinExistence type="predicted"/>
<keyword evidence="2" id="KW-1185">Reference proteome</keyword>
<dbReference type="Proteomes" id="UP000546200">
    <property type="component" value="Unassembled WGS sequence"/>
</dbReference>
<dbReference type="AlphaFoldDB" id="A0A7W9BG28"/>
<comment type="caution">
    <text evidence="1">The sequence shown here is derived from an EMBL/GenBank/DDBJ whole genome shotgun (WGS) entry which is preliminary data.</text>
</comment>